<protein>
    <submittedName>
        <fullName evidence="3">Uncharacterized protein (DUF58 family)</fullName>
    </submittedName>
</protein>
<keyword evidence="1" id="KW-1133">Transmembrane helix</keyword>
<evidence type="ECO:0000259" key="2">
    <source>
        <dbReference type="Pfam" id="PF01882"/>
    </source>
</evidence>
<keyword evidence="4" id="KW-1185">Reference proteome</keyword>
<dbReference type="RefSeq" id="WP_179547046.1">
    <property type="nucleotide sequence ID" value="NZ_BSEW01000001.1"/>
</dbReference>
<keyword evidence="1" id="KW-0472">Membrane</keyword>
<name>A0A852SJZ0_9MICO</name>
<dbReference type="InterPro" id="IPR002881">
    <property type="entry name" value="DUF58"/>
</dbReference>
<evidence type="ECO:0000256" key="1">
    <source>
        <dbReference type="SAM" id="Phobius"/>
    </source>
</evidence>
<organism evidence="3 4">
    <name type="scientific">Herbiconiux flava</name>
    <dbReference type="NCBI Taxonomy" id="881268"/>
    <lineage>
        <taxon>Bacteria</taxon>
        <taxon>Bacillati</taxon>
        <taxon>Actinomycetota</taxon>
        <taxon>Actinomycetes</taxon>
        <taxon>Micrococcales</taxon>
        <taxon>Microbacteriaceae</taxon>
        <taxon>Herbiconiux</taxon>
    </lineage>
</organism>
<gene>
    <name evidence="3" type="ORF">BJ984_000941</name>
</gene>
<proteinExistence type="predicted"/>
<keyword evidence="1" id="KW-0812">Transmembrane</keyword>
<reference evidence="3 4" key="1">
    <citation type="submission" date="2020-07" db="EMBL/GenBank/DDBJ databases">
        <title>Sequencing the genomes of 1000 actinobacteria strains.</title>
        <authorList>
            <person name="Klenk H.-P."/>
        </authorList>
    </citation>
    <scope>NUCLEOTIDE SEQUENCE [LARGE SCALE GENOMIC DNA]</scope>
    <source>
        <strain evidence="3 4">DSM 26474</strain>
    </source>
</reference>
<dbReference type="PANTHER" id="PTHR34351">
    <property type="entry name" value="SLR1927 PROTEIN-RELATED"/>
    <property type="match status" value="1"/>
</dbReference>
<accession>A0A852SJZ0</accession>
<feature type="transmembrane region" description="Helical" evidence="1">
    <location>
        <begin position="53"/>
        <end position="71"/>
    </location>
</feature>
<sequence length="432" mass="46140">MSRAGEGARAIRGSAPARWVTETGWPAVSTTARRAGSAVAPAVGPVLGTVSGFGWAVLGVTVVAIVAGLALGWRELLVIGFVLLAALLIAIGFAVGRSAYAVRLDLALTRVVVGERAVGRLAVSNTSARTLLPARIELPVGSAFASFQLPRLAPEAEHDELFGIPTGRRAVIVVGPVRSVRGDPLGLLRRELRWTDPVDLFVHPRTVSLGGSSSGFLRDLEGVESRVLSDNDVSFHALREYVPGDDRRYIHWKTSARTGKLMVRQFEETRRSHLAIALSTNRADYADGERGDEEFELAVSVCGSLAVQALMEEREITVLTPGSTLHAETGRRLLDELSAVEQNETSRETVVQLAKTTGTAVPQASVAFLLFGSGVTPTQIQASSMHIPLGVRVIAIASRPGERMSLRTLGDITLLTVGDLTDLPRALRRANS</sequence>
<feature type="transmembrane region" description="Helical" evidence="1">
    <location>
        <begin position="76"/>
        <end position="96"/>
    </location>
</feature>
<dbReference type="AlphaFoldDB" id="A0A852SJZ0"/>
<evidence type="ECO:0000313" key="3">
    <source>
        <dbReference type="EMBL" id="NYD69783.1"/>
    </source>
</evidence>
<feature type="domain" description="DUF58" evidence="2">
    <location>
        <begin position="238"/>
        <end position="323"/>
    </location>
</feature>
<comment type="caution">
    <text evidence="3">The sequence shown here is derived from an EMBL/GenBank/DDBJ whole genome shotgun (WGS) entry which is preliminary data.</text>
</comment>
<dbReference type="Proteomes" id="UP000549913">
    <property type="component" value="Unassembled WGS sequence"/>
</dbReference>
<dbReference type="EMBL" id="JACCBM010000001">
    <property type="protein sequence ID" value="NYD69783.1"/>
    <property type="molecule type" value="Genomic_DNA"/>
</dbReference>
<dbReference type="PANTHER" id="PTHR34351:SF1">
    <property type="entry name" value="SLR1927 PROTEIN"/>
    <property type="match status" value="1"/>
</dbReference>
<evidence type="ECO:0000313" key="4">
    <source>
        <dbReference type="Proteomes" id="UP000549913"/>
    </source>
</evidence>
<dbReference type="Pfam" id="PF01882">
    <property type="entry name" value="DUF58"/>
    <property type="match status" value="1"/>
</dbReference>